<dbReference type="OMA" id="RQQHFDH"/>
<dbReference type="Gramene" id="Kaladp0070s0033.1.v1.1">
    <property type="protein sequence ID" value="Kaladp0070s0033.1.v1.1.CDS.1"/>
    <property type="gene ID" value="Kaladp0070s0033.v1.1"/>
</dbReference>
<dbReference type="PANTHER" id="PTHR33472:SF28">
    <property type="entry name" value="BROMO AND FHA DOMAIN-CONTAINING PROTEIN DDB_G0267958"/>
    <property type="match status" value="1"/>
</dbReference>
<dbReference type="Proteomes" id="UP000594263">
    <property type="component" value="Unplaced"/>
</dbReference>
<evidence type="ECO:0000256" key="1">
    <source>
        <dbReference type="SAM" id="MobiDB-lite"/>
    </source>
</evidence>
<proteinExistence type="predicted"/>
<name>A0A7N0UIP2_KALFE</name>
<evidence type="ECO:0000313" key="3">
    <source>
        <dbReference type="Proteomes" id="UP000594263"/>
    </source>
</evidence>
<feature type="region of interest" description="Disordered" evidence="1">
    <location>
        <begin position="69"/>
        <end position="88"/>
    </location>
</feature>
<dbReference type="EnsemblPlants" id="Kaladp0070s0033.1.v1.1">
    <property type="protein sequence ID" value="Kaladp0070s0033.1.v1.1.CDS.1"/>
    <property type="gene ID" value="Kaladp0070s0033.v1.1"/>
</dbReference>
<keyword evidence="3" id="KW-1185">Reference proteome</keyword>
<reference evidence="2" key="1">
    <citation type="submission" date="2021-01" db="UniProtKB">
        <authorList>
            <consortium name="EnsemblPlants"/>
        </authorList>
    </citation>
    <scope>IDENTIFICATION</scope>
</reference>
<organism evidence="2 3">
    <name type="scientific">Kalanchoe fedtschenkoi</name>
    <name type="common">Lavender scallops</name>
    <name type="synonym">South American air plant</name>
    <dbReference type="NCBI Taxonomy" id="63787"/>
    <lineage>
        <taxon>Eukaryota</taxon>
        <taxon>Viridiplantae</taxon>
        <taxon>Streptophyta</taxon>
        <taxon>Embryophyta</taxon>
        <taxon>Tracheophyta</taxon>
        <taxon>Spermatophyta</taxon>
        <taxon>Magnoliopsida</taxon>
        <taxon>eudicotyledons</taxon>
        <taxon>Gunneridae</taxon>
        <taxon>Pentapetalae</taxon>
        <taxon>Saxifragales</taxon>
        <taxon>Crassulaceae</taxon>
        <taxon>Kalanchoe</taxon>
    </lineage>
</organism>
<dbReference type="PANTHER" id="PTHR33472">
    <property type="entry name" value="OS01G0106600 PROTEIN"/>
    <property type="match status" value="1"/>
</dbReference>
<sequence>MEKHKQLDREIRDMIAALTKRLAELQHIHKSGTGSASSHGNAHGDSSHHQLHHDDEQHGVRIITLAGSNQGATMHGEATDDKSAVPEDADPYEALGTYVNSNFQAINNSIMIGGSYTSNDPGVHMDVSDVIDHQLDHHHGQKKNADEKNGKKMKKEEEENSKSEQHQSDKSD</sequence>
<feature type="region of interest" description="Disordered" evidence="1">
    <location>
        <begin position="30"/>
        <end position="53"/>
    </location>
</feature>
<protein>
    <submittedName>
        <fullName evidence="2">Uncharacterized protein</fullName>
    </submittedName>
</protein>
<evidence type="ECO:0000313" key="2">
    <source>
        <dbReference type="EnsemblPlants" id="Kaladp0070s0033.1.v1.1.CDS.1"/>
    </source>
</evidence>
<feature type="region of interest" description="Disordered" evidence="1">
    <location>
        <begin position="133"/>
        <end position="172"/>
    </location>
</feature>
<dbReference type="AlphaFoldDB" id="A0A7N0UIP2"/>
<accession>A0A7N0UIP2</accession>